<dbReference type="eggNOG" id="COG0457">
    <property type="taxonomic scope" value="Bacteria"/>
</dbReference>
<dbReference type="AlphaFoldDB" id="A0A086A037"/>
<dbReference type="Proteomes" id="UP000198424">
    <property type="component" value="Unassembled WGS sequence"/>
</dbReference>
<evidence type="ECO:0000313" key="4">
    <source>
        <dbReference type="Proteomes" id="UP000028712"/>
    </source>
</evidence>
<comment type="caution">
    <text evidence="2">The sequence shown here is derived from an EMBL/GenBank/DDBJ whole genome shotgun (WGS) entry which is preliminary data.</text>
</comment>
<reference evidence="3 5" key="2">
    <citation type="submission" date="2016-11" db="EMBL/GenBank/DDBJ databases">
        <title>Whole genomes of Flavobacteriaceae.</title>
        <authorList>
            <person name="Stine C."/>
            <person name="Li C."/>
            <person name="Tadesse D."/>
        </authorList>
    </citation>
    <scope>NUCLEOTIDE SEQUENCE [LARGE SCALE GENOMIC DNA]</scope>
    <source>
        <strain evidence="3 5">ATCC 29551</strain>
    </source>
</reference>
<dbReference type="EMBL" id="MUGY01000015">
    <property type="protein sequence ID" value="OXA93316.1"/>
    <property type="molecule type" value="Genomic_DNA"/>
</dbReference>
<dbReference type="InterPro" id="IPR019734">
    <property type="entry name" value="TPR_rpt"/>
</dbReference>
<dbReference type="Proteomes" id="UP000028712">
    <property type="component" value="Unassembled WGS sequence"/>
</dbReference>
<dbReference type="SUPFAM" id="SSF48452">
    <property type="entry name" value="TPR-like"/>
    <property type="match status" value="1"/>
</dbReference>
<dbReference type="EMBL" id="JPRM01000042">
    <property type="protein sequence ID" value="KFF10051.1"/>
    <property type="molecule type" value="Genomic_DNA"/>
</dbReference>
<gene>
    <name evidence="3" type="ORF">B0A62_13800</name>
    <name evidence="2" type="ORF">IW20_21485</name>
</gene>
<evidence type="ECO:0000313" key="2">
    <source>
        <dbReference type="EMBL" id="KFF10051.1"/>
    </source>
</evidence>
<dbReference type="SMART" id="SM00028">
    <property type="entry name" value="TPR"/>
    <property type="match status" value="3"/>
</dbReference>
<organism evidence="2 4">
    <name type="scientific">Flavobacterium hydatis</name>
    <name type="common">Cytophaga aquatilis</name>
    <dbReference type="NCBI Taxonomy" id="991"/>
    <lineage>
        <taxon>Bacteria</taxon>
        <taxon>Pseudomonadati</taxon>
        <taxon>Bacteroidota</taxon>
        <taxon>Flavobacteriia</taxon>
        <taxon>Flavobacteriales</taxon>
        <taxon>Flavobacteriaceae</taxon>
        <taxon>Flavobacterium</taxon>
    </lineage>
</organism>
<dbReference type="RefSeq" id="WP_035627076.1">
    <property type="nucleotide sequence ID" value="NZ_JBEWQG010000012.1"/>
</dbReference>
<dbReference type="InterPro" id="IPR011990">
    <property type="entry name" value="TPR-like_helical_dom_sf"/>
</dbReference>
<feature type="chain" id="PRO_5001801957" evidence="1">
    <location>
        <begin position="20"/>
        <end position="282"/>
    </location>
</feature>
<dbReference type="OrthoDB" id="672063at2"/>
<proteinExistence type="predicted"/>
<evidence type="ECO:0000256" key="1">
    <source>
        <dbReference type="SAM" id="SignalP"/>
    </source>
</evidence>
<feature type="signal peptide" evidence="1">
    <location>
        <begin position="1"/>
        <end position="19"/>
    </location>
</feature>
<keyword evidence="1" id="KW-0732">Signal</keyword>
<accession>A0A086A037</accession>
<evidence type="ECO:0000313" key="3">
    <source>
        <dbReference type="EMBL" id="OXA93316.1"/>
    </source>
</evidence>
<reference evidence="2 4" key="1">
    <citation type="submission" date="2014-07" db="EMBL/GenBank/DDBJ databases">
        <title>Genome of Flavobacterium hydatis DSM 2063.</title>
        <authorList>
            <person name="Pipes S.E."/>
            <person name="Stropko S.J."/>
            <person name="Newman J.D."/>
        </authorList>
    </citation>
    <scope>NUCLEOTIDE SEQUENCE [LARGE SCALE GENOMIC DNA]</scope>
    <source>
        <strain evidence="2 4">DSM 2063</strain>
    </source>
</reference>
<dbReference type="Gene3D" id="1.25.40.10">
    <property type="entry name" value="Tetratricopeptide repeat domain"/>
    <property type="match status" value="1"/>
</dbReference>
<protein>
    <submittedName>
        <fullName evidence="2">Uncharacterized protein</fullName>
    </submittedName>
</protein>
<keyword evidence="5" id="KW-1185">Reference proteome</keyword>
<name>A0A086A037_FLAHY</name>
<sequence>MKPRILILALFLASQFIIAQNSLTFDKKFVQSEDKWVVFPMTKDSTYMFGFIYIDPVAGLTFDLEGDFKINSNGRFITSGNKKESSIKTRLQPNNTLIAFIPESKFSELNIPKTPEWLQAYKTNENSIERLYNWGYMYNGWNECEKALVYLEKAKNINQNYKGLNVELAFSYNCLKRYQDAILVLQKAIESNPTDSYTNKELIYAEVKSGQIDLAIKSFKRALEICKDETYNAENSFQILQAYFLQKDVINFEKWLSENHNLLYKNQTLPPIIEQMITLIKK</sequence>
<dbReference type="STRING" id="991.IW20_21485"/>
<evidence type="ECO:0000313" key="5">
    <source>
        <dbReference type="Proteomes" id="UP000198424"/>
    </source>
</evidence>